<feature type="compositionally biased region" description="Low complexity" evidence="1">
    <location>
        <begin position="1"/>
        <end position="19"/>
    </location>
</feature>
<protein>
    <submittedName>
        <fullName evidence="3">Putative anti-sigma factor antagonist</fullName>
    </submittedName>
</protein>
<evidence type="ECO:0000313" key="3">
    <source>
        <dbReference type="EMBL" id="GAC69961.1"/>
    </source>
</evidence>
<dbReference type="Proteomes" id="UP000011666">
    <property type="component" value="Unassembled WGS sequence"/>
</dbReference>
<gene>
    <name evidence="3" type="ORF">GS4_30_00330</name>
</gene>
<dbReference type="InterPro" id="IPR002645">
    <property type="entry name" value="STAS_dom"/>
</dbReference>
<dbReference type="STRING" id="1223545.GS4_30_00330"/>
<dbReference type="Pfam" id="PF01740">
    <property type="entry name" value="STAS"/>
    <property type="match status" value="1"/>
</dbReference>
<evidence type="ECO:0000259" key="2">
    <source>
        <dbReference type="PROSITE" id="PS50801"/>
    </source>
</evidence>
<name>M0QNX1_9ACTN</name>
<evidence type="ECO:0000256" key="1">
    <source>
        <dbReference type="SAM" id="MobiDB-lite"/>
    </source>
</evidence>
<dbReference type="eggNOG" id="COG1366">
    <property type="taxonomic scope" value="Bacteria"/>
</dbReference>
<dbReference type="PANTHER" id="PTHR33495:SF13">
    <property type="entry name" value="ANTI-SIGMA-F FACTOR ANTAGONIST RSFB"/>
    <property type="match status" value="1"/>
</dbReference>
<sequence length="138" mass="14333">MSLNASTSHTPFSTTTATAGVPRPTEPRPFTTSFCVQRFSGDIDMQTAADFALALDRVLGTSPEGVVLDLSQVGFFGSSGLSLLATFAADAGRHGIPVGVVGPRTVTRPIEACHLHTDLDIFETVDQAGSALADRLAG</sequence>
<dbReference type="OrthoDB" id="4377219at2"/>
<dbReference type="RefSeq" id="WP_007623540.1">
    <property type="nucleotide sequence ID" value="NZ_BANX01000030.1"/>
</dbReference>
<proteinExistence type="predicted"/>
<keyword evidence="4" id="KW-1185">Reference proteome</keyword>
<dbReference type="SUPFAM" id="SSF52091">
    <property type="entry name" value="SpoIIaa-like"/>
    <property type="match status" value="1"/>
</dbReference>
<dbReference type="InterPro" id="IPR036513">
    <property type="entry name" value="STAS_dom_sf"/>
</dbReference>
<feature type="domain" description="STAS" evidence="2">
    <location>
        <begin position="36"/>
        <end position="104"/>
    </location>
</feature>
<dbReference type="PANTHER" id="PTHR33495">
    <property type="entry name" value="ANTI-SIGMA FACTOR ANTAGONIST TM_1081-RELATED-RELATED"/>
    <property type="match status" value="1"/>
</dbReference>
<dbReference type="GO" id="GO:0043856">
    <property type="term" value="F:anti-sigma factor antagonist activity"/>
    <property type="evidence" value="ECO:0007669"/>
    <property type="project" value="TreeGrafter"/>
</dbReference>
<dbReference type="Gene3D" id="3.30.750.24">
    <property type="entry name" value="STAS domain"/>
    <property type="match status" value="1"/>
</dbReference>
<accession>M0QNX1</accession>
<comment type="caution">
    <text evidence="3">The sequence shown here is derived from an EMBL/GenBank/DDBJ whole genome shotgun (WGS) entry which is preliminary data.</text>
</comment>
<evidence type="ECO:0000313" key="4">
    <source>
        <dbReference type="Proteomes" id="UP000011666"/>
    </source>
</evidence>
<dbReference type="AlphaFoldDB" id="M0QNX1"/>
<reference evidence="3 4" key="1">
    <citation type="submission" date="2013-01" db="EMBL/GenBank/DDBJ databases">
        <title>Whole genome shotgun sequence of Gordonia soli NBRC 108243.</title>
        <authorList>
            <person name="Isaki-Nakamura S."/>
            <person name="Hosoyama A."/>
            <person name="Tsuchikane K."/>
            <person name="Ando Y."/>
            <person name="Baba S."/>
            <person name="Ohji S."/>
            <person name="Hamada M."/>
            <person name="Tamura T."/>
            <person name="Yamazoe A."/>
            <person name="Yamazaki S."/>
            <person name="Fujita N."/>
        </authorList>
    </citation>
    <scope>NUCLEOTIDE SEQUENCE [LARGE SCALE GENOMIC DNA]</scope>
    <source>
        <strain evidence="3 4">NBRC 108243</strain>
    </source>
</reference>
<feature type="region of interest" description="Disordered" evidence="1">
    <location>
        <begin position="1"/>
        <end position="27"/>
    </location>
</feature>
<dbReference type="PROSITE" id="PS50801">
    <property type="entry name" value="STAS"/>
    <property type="match status" value="1"/>
</dbReference>
<organism evidence="3 4">
    <name type="scientific">Gordonia soli NBRC 108243</name>
    <dbReference type="NCBI Taxonomy" id="1223545"/>
    <lineage>
        <taxon>Bacteria</taxon>
        <taxon>Bacillati</taxon>
        <taxon>Actinomycetota</taxon>
        <taxon>Actinomycetes</taxon>
        <taxon>Mycobacteriales</taxon>
        <taxon>Gordoniaceae</taxon>
        <taxon>Gordonia</taxon>
    </lineage>
</organism>
<dbReference type="EMBL" id="BANX01000030">
    <property type="protein sequence ID" value="GAC69961.1"/>
    <property type="molecule type" value="Genomic_DNA"/>
</dbReference>
<dbReference type="CDD" id="cd07043">
    <property type="entry name" value="STAS_anti-anti-sigma_factors"/>
    <property type="match status" value="1"/>
</dbReference>